<evidence type="ECO:0000256" key="1">
    <source>
        <dbReference type="SAM" id="MobiDB-lite"/>
    </source>
</evidence>
<sequence length="128" mass="14494">MLRPLHFLKRATRQCTPCARMMSTNQEIHRIPRPDEPLDPNGEFKDFRPPWVYKSSRLLSFTVIPAIALYAVFVHDFGDQDHVFLPARRWAKDNFLTLSPAEAALLEARSAKAQPNASPPEASTQAPP</sequence>
<accession>A0ABR3K0B6</accession>
<protein>
    <submittedName>
        <fullName evidence="2">Uncharacterized protein</fullName>
    </submittedName>
</protein>
<evidence type="ECO:0000313" key="2">
    <source>
        <dbReference type="EMBL" id="KAL0961299.1"/>
    </source>
</evidence>
<comment type="caution">
    <text evidence="2">The sequence shown here is derived from an EMBL/GenBank/DDBJ whole genome shotgun (WGS) entry which is preliminary data.</text>
</comment>
<evidence type="ECO:0000313" key="3">
    <source>
        <dbReference type="Proteomes" id="UP001556367"/>
    </source>
</evidence>
<feature type="compositionally biased region" description="Polar residues" evidence="1">
    <location>
        <begin position="113"/>
        <end position="128"/>
    </location>
</feature>
<dbReference type="EMBL" id="JASNQZ010000001">
    <property type="protein sequence ID" value="KAL0961299.1"/>
    <property type="molecule type" value="Genomic_DNA"/>
</dbReference>
<feature type="region of interest" description="Disordered" evidence="1">
    <location>
        <begin position="108"/>
        <end position="128"/>
    </location>
</feature>
<proteinExistence type="predicted"/>
<name>A0ABR3K0B6_9AGAR</name>
<reference evidence="3" key="1">
    <citation type="submission" date="2024-06" db="EMBL/GenBank/DDBJ databases">
        <title>Multi-omics analyses provide insights into the biosynthesis of the anticancer antibiotic pleurotin in Hohenbuehelia grisea.</title>
        <authorList>
            <person name="Weaver J.A."/>
            <person name="Alberti F."/>
        </authorList>
    </citation>
    <scope>NUCLEOTIDE SEQUENCE [LARGE SCALE GENOMIC DNA]</scope>
    <source>
        <strain evidence="3">T-177</strain>
    </source>
</reference>
<keyword evidence="3" id="KW-1185">Reference proteome</keyword>
<organism evidence="2 3">
    <name type="scientific">Hohenbuehelia grisea</name>
    <dbReference type="NCBI Taxonomy" id="104357"/>
    <lineage>
        <taxon>Eukaryota</taxon>
        <taxon>Fungi</taxon>
        <taxon>Dikarya</taxon>
        <taxon>Basidiomycota</taxon>
        <taxon>Agaricomycotina</taxon>
        <taxon>Agaricomycetes</taxon>
        <taxon>Agaricomycetidae</taxon>
        <taxon>Agaricales</taxon>
        <taxon>Pleurotineae</taxon>
        <taxon>Pleurotaceae</taxon>
        <taxon>Hohenbuehelia</taxon>
    </lineage>
</organism>
<gene>
    <name evidence="2" type="ORF">HGRIS_006258</name>
</gene>
<dbReference type="Proteomes" id="UP001556367">
    <property type="component" value="Unassembled WGS sequence"/>
</dbReference>